<name>A0A249PM15_9HYPH</name>
<accession>A0A249PM15</accession>
<dbReference type="Proteomes" id="UP000217211">
    <property type="component" value="Plasmid pSJ05684b"/>
</dbReference>
<keyword evidence="2" id="KW-1185">Reference proteome</keyword>
<evidence type="ECO:0000313" key="1">
    <source>
        <dbReference type="EMBL" id="ASY66951.1"/>
    </source>
</evidence>
<keyword evidence="1" id="KW-0614">Plasmid</keyword>
<protein>
    <submittedName>
        <fullName evidence="1">Uncharacterized protein</fullName>
    </submittedName>
</protein>
<dbReference type="AlphaFoldDB" id="A0A249PM15"/>
<proteinExistence type="predicted"/>
<gene>
    <name evidence="1" type="ORF">SJ05684_b59690</name>
</gene>
<organism evidence="1 2">
    <name type="scientific">Sinorhizobium sojae CCBAU 05684</name>
    <dbReference type="NCBI Taxonomy" id="716928"/>
    <lineage>
        <taxon>Bacteria</taxon>
        <taxon>Pseudomonadati</taxon>
        <taxon>Pseudomonadota</taxon>
        <taxon>Alphaproteobacteria</taxon>
        <taxon>Hyphomicrobiales</taxon>
        <taxon>Rhizobiaceae</taxon>
        <taxon>Sinorhizobium/Ensifer group</taxon>
        <taxon>Sinorhizobium</taxon>
    </lineage>
</organism>
<reference evidence="1 2" key="1">
    <citation type="submission" date="2017-08" db="EMBL/GenBank/DDBJ databases">
        <title>Multipartite genome sequences of Sinorhizobium species nodulating soybeans.</title>
        <authorList>
            <person name="Tian C.F."/>
        </authorList>
    </citation>
    <scope>NUCLEOTIDE SEQUENCE [LARGE SCALE GENOMIC DNA]</scope>
    <source>
        <strain evidence="1 2">CCBAU 05684</strain>
        <plasmid evidence="2">psj05684b</plasmid>
    </source>
</reference>
<geneLocation type="plasmid" evidence="2">
    <name>psj05684b</name>
</geneLocation>
<evidence type="ECO:0000313" key="2">
    <source>
        <dbReference type="Proteomes" id="UP000217211"/>
    </source>
</evidence>
<sequence>MLTQRLSNNSAEGRFIQIKAEPLSGVVSLPGGRAQGAELQQPAAAIRN</sequence>
<dbReference type="KEGG" id="esj:SJ05684_b59690"/>
<dbReference type="EMBL" id="CP023068">
    <property type="protein sequence ID" value="ASY66951.1"/>
    <property type="molecule type" value="Genomic_DNA"/>
</dbReference>